<evidence type="ECO:0000313" key="9">
    <source>
        <dbReference type="EMBL" id="KAB1263025.1"/>
    </source>
</evidence>
<proteinExistence type="inferred from homology"/>
<feature type="domain" description="MHD" evidence="8">
    <location>
        <begin position="246"/>
        <end position="530"/>
    </location>
</feature>
<keyword evidence="5" id="KW-0472">Membrane</keyword>
<name>A0A5N4CW18_CAMDR</name>
<dbReference type="FunFam" id="2.60.40.1170:FF:000021">
    <property type="entry name" value="AP-4 complex subunit mu-1 isoform X1"/>
    <property type="match status" value="1"/>
</dbReference>
<dbReference type="Gene3D" id="3.30.450.60">
    <property type="match status" value="1"/>
</dbReference>
<dbReference type="PANTHER" id="PTHR10529">
    <property type="entry name" value="AP COMPLEX SUBUNIT MU"/>
    <property type="match status" value="1"/>
</dbReference>
<comment type="similarity">
    <text evidence="2 6">Belongs to the adaptor complexes medium subunit family.</text>
</comment>
<dbReference type="EMBL" id="JWIN03000018">
    <property type="protein sequence ID" value="KAB1263025.1"/>
    <property type="molecule type" value="Genomic_DNA"/>
</dbReference>
<evidence type="ECO:0000256" key="1">
    <source>
        <dbReference type="ARBA" id="ARBA00004184"/>
    </source>
</evidence>
<dbReference type="GO" id="GO:0012505">
    <property type="term" value="C:endomembrane system"/>
    <property type="evidence" value="ECO:0007669"/>
    <property type="project" value="UniProtKB-SubCell"/>
</dbReference>
<protein>
    <submittedName>
        <fullName evidence="9">AP-4 complex subunit mu-1</fullName>
    </submittedName>
</protein>
<dbReference type="PIRSF" id="PIRSF005992">
    <property type="entry name" value="Clathrin_mu"/>
    <property type="match status" value="1"/>
</dbReference>
<evidence type="ECO:0000313" key="10">
    <source>
        <dbReference type="Proteomes" id="UP000299084"/>
    </source>
</evidence>
<evidence type="ECO:0000256" key="7">
    <source>
        <dbReference type="SAM" id="MobiDB-lite"/>
    </source>
</evidence>
<keyword evidence="4 6" id="KW-0653">Protein transport</keyword>
<dbReference type="CDD" id="cd09253">
    <property type="entry name" value="AP-4_Mu4_Cterm"/>
    <property type="match status" value="1"/>
</dbReference>
<accession>A0A5N4CW18</accession>
<sequence length="531" mass="57789">MRRGCWEGKAGQGWAGKAGQGRAGAGFPAVRGESLLEGQPTRVLLFRGRRAGQAQLLLSPGLLSRTAMISQFFILSSKGDPLIYKDFRGDCGCRDVAELFYRKLTGLPGDESPVVMSCSPGEEGRPGHLGVGVGEEEDVHTPPCFPRLATLLGDYCGSLGEGTISRNVALVYELLDEVLDYGYVQTTSTEMLRNFIQTEAVVSKPFSLFDLSSVGLFGAETQQSKVAPSSAASRPVLSSRSDQSQKNEVFLDVVERLSVLIASNGSLLKVDVQGEIRLKSFLPSGSEMRIGLTEEFCVGKSELRGEESLFLGYGPGIRVDEVSFHSSVHLDEFESHRILRLQPPQGELTVMRYQLSDDLPSPLPFRLFPSVQWDRGSGRLQVYLKLRCDLPPKSQALNVRLHLPLPRGVVSLSQELSSPEQKAELGEGALRWDLPRVQGGSQLSGLFQHLPPPLPSQMDVPGLPGPPGQGSSTSAPPLGLGPASLSFELPRHTCSGLQVRFLRLAFRPCGNANPHKWVRHLSHSDAYVIRI</sequence>
<feature type="region of interest" description="Disordered" evidence="7">
    <location>
        <begin position="1"/>
        <end position="21"/>
    </location>
</feature>
<dbReference type="InterPro" id="IPR050431">
    <property type="entry name" value="Adaptor_comp_med_subunit"/>
</dbReference>
<evidence type="ECO:0000256" key="6">
    <source>
        <dbReference type="PIRNR" id="PIRNR005992"/>
    </source>
</evidence>
<comment type="subcellular location">
    <subcellularLocation>
        <location evidence="1">Endomembrane system</location>
        <topology evidence="1">Peripheral membrane protein</topology>
    </subcellularLocation>
</comment>
<dbReference type="PROSITE" id="PS00991">
    <property type="entry name" value="CLAT_ADAPTOR_M_2"/>
    <property type="match status" value="1"/>
</dbReference>
<evidence type="ECO:0000256" key="3">
    <source>
        <dbReference type="ARBA" id="ARBA00022448"/>
    </source>
</evidence>
<dbReference type="Gene3D" id="2.60.40.1170">
    <property type="entry name" value="Mu homology domain, subdomain B"/>
    <property type="match status" value="2"/>
</dbReference>
<feature type="compositionally biased region" description="Gly residues" evidence="7">
    <location>
        <begin position="10"/>
        <end position="21"/>
    </location>
</feature>
<dbReference type="GO" id="GO:0006886">
    <property type="term" value="P:intracellular protein transport"/>
    <property type="evidence" value="ECO:0007669"/>
    <property type="project" value="UniProtKB-UniRule"/>
</dbReference>
<dbReference type="Pfam" id="PF00928">
    <property type="entry name" value="Adap_comp_sub"/>
    <property type="match status" value="1"/>
</dbReference>
<dbReference type="SUPFAM" id="SSF49447">
    <property type="entry name" value="Second domain of Mu2 adaptin subunit (ap50) of ap2 adaptor"/>
    <property type="match status" value="1"/>
</dbReference>
<evidence type="ECO:0000256" key="4">
    <source>
        <dbReference type="ARBA" id="ARBA00022927"/>
    </source>
</evidence>
<dbReference type="Proteomes" id="UP000299084">
    <property type="component" value="Unassembled WGS sequence"/>
</dbReference>
<organism evidence="9 10">
    <name type="scientific">Camelus dromedarius</name>
    <name type="common">Dromedary</name>
    <name type="synonym">Arabian camel</name>
    <dbReference type="NCBI Taxonomy" id="9838"/>
    <lineage>
        <taxon>Eukaryota</taxon>
        <taxon>Metazoa</taxon>
        <taxon>Chordata</taxon>
        <taxon>Craniata</taxon>
        <taxon>Vertebrata</taxon>
        <taxon>Euteleostomi</taxon>
        <taxon>Mammalia</taxon>
        <taxon>Eutheria</taxon>
        <taxon>Laurasiatheria</taxon>
        <taxon>Artiodactyla</taxon>
        <taxon>Tylopoda</taxon>
        <taxon>Camelidae</taxon>
        <taxon>Camelus</taxon>
    </lineage>
</organism>
<dbReference type="InterPro" id="IPR036168">
    <property type="entry name" value="AP2_Mu_C_sf"/>
</dbReference>
<dbReference type="GO" id="GO:0016192">
    <property type="term" value="P:vesicle-mediated transport"/>
    <property type="evidence" value="ECO:0007669"/>
    <property type="project" value="InterPro"/>
</dbReference>
<comment type="caution">
    <text evidence="9">The sequence shown here is derived from an EMBL/GenBank/DDBJ whole genome shotgun (WGS) entry which is preliminary data.</text>
</comment>
<dbReference type="GO" id="GO:0030131">
    <property type="term" value="C:clathrin adaptor complex"/>
    <property type="evidence" value="ECO:0007669"/>
    <property type="project" value="UniProtKB-UniRule"/>
</dbReference>
<keyword evidence="3 6" id="KW-0813">Transport</keyword>
<dbReference type="PRINTS" id="PR00314">
    <property type="entry name" value="CLATHRINADPT"/>
</dbReference>
<dbReference type="InterPro" id="IPR018240">
    <property type="entry name" value="Clathrin_mu_CS"/>
</dbReference>
<dbReference type="AlphaFoldDB" id="A0A5N4CW18"/>
<evidence type="ECO:0000259" key="8">
    <source>
        <dbReference type="PROSITE" id="PS51072"/>
    </source>
</evidence>
<keyword evidence="10" id="KW-1185">Reference proteome</keyword>
<dbReference type="PROSITE" id="PS51072">
    <property type="entry name" value="MHD"/>
    <property type="match status" value="1"/>
</dbReference>
<feature type="region of interest" description="Disordered" evidence="7">
    <location>
        <begin position="446"/>
        <end position="479"/>
    </location>
</feature>
<dbReference type="InterPro" id="IPR028565">
    <property type="entry name" value="MHD"/>
</dbReference>
<evidence type="ECO:0000256" key="5">
    <source>
        <dbReference type="ARBA" id="ARBA00023136"/>
    </source>
</evidence>
<dbReference type="InterPro" id="IPR001392">
    <property type="entry name" value="Clathrin_mu"/>
</dbReference>
<gene>
    <name evidence="9" type="ORF">Cadr_000023645</name>
</gene>
<reference evidence="9 10" key="1">
    <citation type="journal article" date="2019" name="Mol. Ecol. Resour.">
        <title>Improving Illumina assemblies with Hi-C and long reads: an example with the North African dromedary.</title>
        <authorList>
            <person name="Elbers J.P."/>
            <person name="Rogers M.F."/>
            <person name="Perelman P.L."/>
            <person name="Proskuryakova A.A."/>
            <person name="Serdyukova N.A."/>
            <person name="Johnson W.E."/>
            <person name="Horin P."/>
            <person name="Corander J."/>
            <person name="Murphy D."/>
            <person name="Burger P.A."/>
        </authorList>
    </citation>
    <scope>NUCLEOTIDE SEQUENCE [LARGE SCALE GENOMIC DNA]</scope>
    <source>
        <strain evidence="9">Drom800</strain>
        <tissue evidence="9">Blood</tissue>
    </source>
</reference>
<dbReference type="InterPro" id="IPR011012">
    <property type="entry name" value="Longin-like_dom_sf"/>
</dbReference>
<dbReference type="SUPFAM" id="SSF64356">
    <property type="entry name" value="SNARE-like"/>
    <property type="match status" value="1"/>
</dbReference>
<evidence type="ECO:0000256" key="2">
    <source>
        <dbReference type="ARBA" id="ARBA00005324"/>
    </source>
</evidence>